<evidence type="ECO:0000313" key="1">
    <source>
        <dbReference type="EMBL" id="CAF1439089.1"/>
    </source>
</evidence>
<dbReference type="EMBL" id="CAJNOG010001391">
    <property type="protein sequence ID" value="CAF1439089.1"/>
    <property type="molecule type" value="Genomic_DNA"/>
</dbReference>
<comment type="caution">
    <text evidence="2">The sequence shown here is derived from an EMBL/GenBank/DDBJ whole genome shotgun (WGS) entry which is preliminary data.</text>
</comment>
<sequence length="162" mass="18459">MAYICRNIDSARQVKIWSDVMFSTPLQNYINDVEDVHFMHPDSFAIVFVNCVATTLEFSYILRANDTDNKISTNIYNMVVARSCTHINIRNQISPGLDEADMIFADTGLFLSNNSCRPSTEMNCRGLVMTLFDRVSHGYKRQSTNRTVSAQRSKLNILVSLF</sequence>
<evidence type="ECO:0000313" key="3">
    <source>
        <dbReference type="Proteomes" id="UP000663844"/>
    </source>
</evidence>
<accession>A0A820CMW8</accession>
<gene>
    <name evidence="1" type="ORF">JYZ213_LOCUS40015</name>
    <name evidence="2" type="ORF">OXD698_LOCUS41749</name>
</gene>
<organism evidence="2 3">
    <name type="scientific">Adineta steineri</name>
    <dbReference type="NCBI Taxonomy" id="433720"/>
    <lineage>
        <taxon>Eukaryota</taxon>
        <taxon>Metazoa</taxon>
        <taxon>Spiralia</taxon>
        <taxon>Gnathifera</taxon>
        <taxon>Rotifera</taxon>
        <taxon>Eurotatoria</taxon>
        <taxon>Bdelloidea</taxon>
        <taxon>Adinetida</taxon>
        <taxon>Adinetidae</taxon>
        <taxon>Adineta</taxon>
    </lineage>
</organism>
<dbReference type="Proteomes" id="UP000663844">
    <property type="component" value="Unassembled WGS sequence"/>
</dbReference>
<dbReference type="Proteomes" id="UP000663845">
    <property type="component" value="Unassembled WGS sequence"/>
</dbReference>
<name>A0A820CMW8_9BILA</name>
<evidence type="ECO:0000313" key="2">
    <source>
        <dbReference type="EMBL" id="CAF4218577.1"/>
    </source>
</evidence>
<proteinExistence type="predicted"/>
<protein>
    <submittedName>
        <fullName evidence="2">Uncharacterized protein</fullName>
    </submittedName>
</protein>
<dbReference type="EMBL" id="CAJOAZ010010300">
    <property type="protein sequence ID" value="CAF4218577.1"/>
    <property type="molecule type" value="Genomic_DNA"/>
</dbReference>
<dbReference type="AlphaFoldDB" id="A0A820CMW8"/>
<reference evidence="2" key="1">
    <citation type="submission" date="2021-02" db="EMBL/GenBank/DDBJ databases">
        <authorList>
            <person name="Nowell W R."/>
        </authorList>
    </citation>
    <scope>NUCLEOTIDE SEQUENCE</scope>
</reference>